<comment type="subcellular location">
    <subcellularLocation>
        <location evidence="1">Cell membrane</location>
        <topology evidence="1">Multi-pass membrane protein</topology>
    </subcellularLocation>
</comment>
<feature type="transmembrane region" description="Helical" evidence="6">
    <location>
        <begin position="314"/>
        <end position="334"/>
    </location>
</feature>
<dbReference type="EMBL" id="JAJODE010000009">
    <property type="protein sequence ID" value="MCD4838279.1"/>
    <property type="molecule type" value="Genomic_DNA"/>
</dbReference>
<sequence>MVVISILSEALLYLSFSLLLGSFILYLVPKKVRPDLKIPKPILLTATLGVAFLSFVPVLKIILYLYKDLGWGSTIQSVLFQFEVGKSWVRIGIVSVLLFIFLIPVKLDRKPIFALQGLLFTLILIGLTGWASHASSLSKWEGSLTHSTHLLAVCIWVGILAVVSWFAKNSTNWQKFLKWFTPLAIICFVIVAFTGFHLMSFMMREGDYVNSWSLSFGQTLLIKHLAIIPLLVFAFINSILTRNRFKKDPGFNPLPWARLESVFILLIFAITGTLGQQAPPHNIETTIKEEGISPLFQYFHGGEMDFPIQLTPSLPSYALFFCAIICLLFIFFSYIKKAPKFLAFTMGILSIIASYLALMSSI</sequence>
<feature type="transmembrane region" description="Helical" evidence="6">
    <location>
        <begin position="41"/>
        <end position="67"/>
    </location>
</feature>
<dbReference type="PANTHER" id="PTHR34820">
    <property type="entry name" value="INNER MEMBRANE PROTEIN YEBZ"/>
    <property type="match status" value="1"/>
</dbReference>
<dbReference type="InterPro" id="IPR008457">
    <property type="entry name" value="Cu-R_CopD_dom"/>
</dbReference>
<feature type="domain" description="Copper resistance protein D" evidence="7">
    <location>
        <begin position="175"/>
        <end position="274"/>
    </location>
</feature>
<dbReference type="Pfam" id="PF05425">
    <property type="entry name" value="CopD"/>
    <property type="match status" value="1"/>
</dbReference>
<keyword evidence="4 6" id="KW-1133">Transmembrane helix</keyword>
<feature type="transmembrane region" description="Helical" evidence="6">
    <location>
        <begin position="179"/>
        <end position="201"/>
    </location>
</feature>
<evidence type="ECO:0000256" key="4">
    <source>
        <dbReference type="ARBA" id="ARBA00022989"/>
    </source>
</evidence>
<feature type="transmembrane region" description="Helical" evidence="6">
    <location>
        <begin position="87"/>
        <end position="105"/>
    </location>
</feature>
<keyword evidence="3 6" id="KW-0812">Transmembrane</keyword>
<accession>A0ABS8QGA6</accession>
<dbReference type="PANTHER" id="PTHR34820:SF4">
    <property type="entry name" value="INNER MEMBRANE PROTEIN YEBZ"/>
    <property type="match status" value="1"/>
</dbReference>
<feature type="transmembrane region" description="Helical" evidence="6">
    <location>
        <begin position="112"/>
        <end position="130"/>
    </location>
</feature>
<protein>
    <submittedName>
        <fullName evidence="8">CopD family protein</fullName>
    </submittedName>
</protein>
<keyword evidence="2" id="KW-1003">Cell membrane</keyword>
<evidence type="ECO:0000256" key="1">
    <source>
        <dbReference type="ARBA" id="ARBA00004651"/>
    </source>
</evidence>
<dbReference type="Proteomes" id="UP001162836">
    <property type="component" value="Unassembled WGS sequence"/>
</dbReference>
<reference evidence="8 9" key="1">
    <citation type="journal article" date="2023" name="Antonie Van Leeuwenhoek">
        <title>Unveiling the genomic potential of a novel thermostable glycoside hydrolases producing Neobacillus sedimentimangrovi UE25.</title>
        <authorList>
            <person name="Ejaz U."/>
            <person name="Saleem F."/>
            <person name="Rashid R."/>
            <person name="Hasan K.A."/>
            <person name="Syed M.N."/>
            <person name="Sohail M."/>
        </authorList>
    </citation>
    <scope>NUCLEOTIDE SEQUENCE [LARGE SCALE GENOMIC DNA]</scope>
    <source>
        <strain evidence="8 9">UE25</strain>
    </source>
</reference>
<dbReference type="InterPro" id="IPR032694">
    <property type="entry name" value="CopC/D"/>
</dbReference>
<keyword evidence="5 6" id="KW-0472">Membrane</keyword>
<feature type="transmembrane region" description="Helical" evidence="6">
    <location>
        <begin position="150"/>
        <end position="167"/>
    </location>
</feature>
<comment type="caution">
    <text evidence="8">The sequence shown here is derived from an EMBL/GenBank/DDBJ whole genome shotgun (WGS) entry which is preliminary data.</text>
</comment>
<evidence type="ECO:0000256" key="3">
    <source>
        <dbReference type="ARBA" id="ARBA00022692"/>
    </source>
</evidence>
<evidence type="ECO:0000256" key="5">
    <source>
        <dbReference type="ARBA" id="ARBA00023136"/>
    </source>
</evidence>
<feature type="transmembrane region" description="Helical" evidence="6">
    <location>
        <begin position="12"/>
        <end position="29"/>
    </location>
</feature>
<feature type="transmembrane region" description="Helical" evidence="6">
    <location>
        <begin position="341"/>
        <end position="358"/>
    </location>
</feature>
<feature type="transmembrane region" description="Helical" evidence="6">
    <location>
        <begin position="261"/>
        <end position="278"/>
    </location>
</feature>
<feature type="transmembrane region" description="Helical" evidence="6">
    <location>
        <begin position="221"/>
        <end position="240"/>
    </location>
</feature>
<keyword evidence="9" id="KW-1185">Reference proteome</keyword>
<proteinExistence type="predicted"/>
<dbReference type="RefSeq" id="WP_231314471.1">
    <property type="nucleotide sequence ID" value="NZ_JAJODE010000009.1"/>
</dbReference>
<evidence type="ECO:0000259" key="7">
    <source>
        <dbReference type="Pfam" id="PF05425"/>
    </source>
</evidence>
<gene>
    <name evidence="8" type="ORF">LRS37_05215</name>
</gene>
<evidence type="ECO:0000256" key="6">
    <source>
        <dbReference type="SAM" id="Phobius"/>
    </source>
</evidence>
<organism evidence="8 9">
    <name type="scientific">Neobacillus sedimentimangrovi</name>
    <dbReference type="NCBI Taxonomy" id="2699460"/>
    <lineage>
        <taxon>Bacteria</taxon>
        <taxon>Bacillati</taxon>
        <taxon>Bacillota</taxon>
        <taxon>Bacilli</taxon>
        <taxon>Bacillales</taxon>
        <taxon>Bacillaceae</taxon>
        <taxon>Neobacillus</taxon>
    </lineage>
</organism>
<evidence type="ECO:0000313" key="9">
    <source>
        <dbReference type="Proteomes" id="UP001162836"/>
    </source>
</evidence>
<name>A0ABS8QGA6_9BACI</name>
<evidence type="ECO:0000256" key="2">
    <source>
        <dbReference type="ARBA" id="ARBA00022475"/>
    </source>
</evidence>
<evidence type="ECO:0000313" key="8">
    <source>
        <dbReference type="EMBL" id="MCD4838279.1"/>
    </source>
</evidence>